<evidence type="ECO:0000256" key="2">
    <source>
        <dbReference type="SAM" id="Phobius"/>
    </source>
</evidence>
<dbReference type="EMBL" id="JAUZQC010000012">
    <property type="protein sequence ID" value="KAK5861966.1"/>
    <property type="molecule type" value="Genomic_DNA"/>
</dbReference>
<dbReference type="Gene3D" id="2.60.40.10">
    <property type="entry name" value="Immunoglobulins"/>
    <property type="match status" value="1"/>
</dbReference>
<protein>
    <recommendedName>
        <fullName evidence="4">Fibronectin type-III domain-containing protein</fullName>
    </recommendedName>
</protein>
<dbReference type="PANTHER" id="PTHR20859">
    <property type="entry name" value="INTERFERON/INTERLEUKIN RECEPTOR"/>
    <property type="match status" value="1"/>
</dbReference>
<evidence type="ECO:0000256" key="3">
    <source>
        <dbReference type="SAM" id="SignalP"/>
    </source>
</evidence>
<feature type="region of interest" description="Disordered" evidence="1">
    <location>
        <begin position="369"/>
        <end position="399"/>
    </location>
</feature>
<feature type="chain" id="PRO_5042961904" description="Fibronectin type-III domain-containing protein" evidence="3">
    <location>
        <begin position="20"/>
        <end position="597"/>
    </location>
</feature>
<dbReference type="InterPro" id="IPR050650">
    <property type="entry name" value="Type-II_Cytokine-TF_Rcpt"/>
</dbReference>
<dbReference type="GO" id="GO:0005886">
    <property type="term" value="C:plasma membrane"/>
    <property type="evidence" value="ECO:0007669"/>
    <property type="project" value="TreeGrafter"/>
</dbReference>
<dbReference type="Proteomes" id="UP001346869">
    <property type="component" value="Unassembled WGS sequence"/>
</dbReference>
<keyword evidence="6" id="KW-1185">Reference proteome</keyword>
<feature type="transmembrane region" description="Helical" evidence="2">
    <location>
        <begin position="229"/>
        <end position="255"/>
    </location>
</feature>
<dbReference type="InterPro" id="IPR013783">
    <property type="entry name" value="Ig-like_fold"/>
</dbReference>
<accession>A0AAN7XJL1</accession>
<evidence type="ECO:0000259" key="4">
    <source>
        <dbReference type="Pfam" id="PF01108"/>
    </source>
</evidence>
<evidence type="ECO:0000313" key="6">
    <source>
        <dbReference type="Proteomes" id="UP001346869"/>
    </source>
</evidence>
<name>A0AAN7XJL1_ELEMC</name>
<dbReference type="PANTHER" id="PTHR20859:SF53">
    <property type="entry name" value="INTERLEUKIN-22 RECEPTOR SUBUNIT ALPHA-1"/>
    <property type="match status" value="1"/>
</dbReference>
<dbReference type="InterPro" id="IPR003961">
    <property type="entry name" value="FN3_dom"/>
</dbReference>
<keyword evidence="2" id="KW-0812">Transmembrane</keyword>
<feature type="region of interest" description="Disordered" evidence="1">
    <location>
        <begin position="332"/>
        <end position="353"/>
    </location>
</feature>
<dbReference type="SUPFAM" id="SSF49265">
    <property type="entry name" value="Fibronectin type III"/>
    <property type="match status" value="1"/>
</dbReference>
<reference evidence="5 6" key="2">
    <citation type="journal article" date="2023" name="Mol. Biol. Evol.">
        <title>Genomics of Secondarily Temperate Adaptation in the Only Non-Antarctic Icefish.</title>
        <authorList>
            <person name="Rivera-Colon A.G."/>
            <person name="Rayamajhi N."/>
            <person name="Minhas B.F."/>
            <person name="Madrigal G."/>
            <person name="Bilyk K.T."/>
            <person name="Yoon V."/>
            <person name="Hune M."/>
            <person name="Gregory S."/>
            <person name="Cheng C.H.C."/>
            <person name="Catchen J.M."/>
        </authorList>
    </citation>
    <scope>NUCLEOTIDE SEQUENCE [LARGE SCALE GENOMIC DNA]</scope>
    <source>
        <strain evidence="5">JMC-PN-2008</strain>
    </source>
</reference>
<keyword evidence="2" id="KW-0472">Membrane</keyword>
<proteinExistence type="predicted"/>
<evidence type="ECO:0000256" key="1">
    <source>
        <dbReference type="SAM" id="MobiDB-lite"/>
    </source>
</evidence>
<sequence length="597" mass="66733">MKMWSLNVIILLLFCYASLLTCNGRVYFVSKNFYNILHWDPVKPAFPGEQVLYSVRYRSDVKDQPFQIKKECQNLTALFCDLTVETPSVYDVHYWAQVYSNGSLRGSQKFKPIAETIFGPPILFTHTTVSTLHVNVTLPLGPKGTSVADIITRSKNGPYKVDIVYTLNIIKPKWAAQVNRTTTGRFVFNLKSNQTEYCGNVFYTPLTEGHSKSENATFCVTLPDDPLMLLPWLLVSAALLMTIIIVSVVYICNYVKGGKEKSMPQLLVTTSSTPHRVLQSPDGNLIISKPEICVQSEPTVYSTIRVKTNRLVAVSGGYSPQDVPLQDSNCSSVEIHEQSVTSKPENTSGQSSESYGVVAVHVPAAQSEHFQQTTNDNRETSKVQLSSSGESWNKETSSRNLTSLGVQTLSEQEPCDSNPARPLLLQTVRDINGQLVLPSLIFQLQSDTEDIISPLNSERKPLLSELIDSKTERPSLDSLQSFDSSEWSDSGFDNCSVSSPTQPYCNSQYFDSQPVASYFPLGCQNTSTDTMFESSYKQRWVPTIPLDIASTDSCEYRKTNYPWTRTGLKKEEEDEDRGEEEVSRPILLGGWVVQVQE</sequence>
<organism evidence="5 6">
    <name type="scientific">Eleginops maclovinus</name>
    <name type="common">Patagonian blennie</name>
    <name type="synonym">Eleginus maclovinus</name>
    <dbReference type="NCBI Taxonomy" id="56733"/>
    <lineage>
        <taxon>Eukaryota</taxon>
        <taxon>Metazoa</taxon>
        <taxon>Chordata</taxon>
        <taxon>Craniata</taxon>
        <taxon>Vertebrata</taxon>
        <taxon>Euteleostomi</taxon>
        <taxon>Actinopterygii</taxon>
        <taxon>Neopterygii</taxon>
        <taxon>Teleostei</taxon>
        <taxon>Neoteleostei</taxon>
        <taxon>Acanthomorphata</taxon>
        <taxon>Eupercaria</taxon>
        <taxon>Perciformes</taxon>
        <taxon>Notothenioidei</taxon>
        <taxon>Eleginopidae</taxon>
        <taxon>Eleginops</taxon>
    </lineage>
</organism>
<feature type="signal peptide" evidence="3">
    <location>
        <begin position="1"/>
        <end position="19"/>
    </location>
</feature>
<dbReference type="GO" id="GO:0004896">
    <property type="term" value="F:cytokine receptor activity"/>
    <property type="evidence" value="ECO:0007669"/>
    <property type="project" value="TreeGrafter"/>
</dbReference>
<reference evidence="5 6" key="1">
    <citation type="journal article" date="2023" name="Genes (Basel)">
        <title>Chromosome-Level Genome Assembly and Circadian Gene Repertoire of the Patagonia Blennie Eleginops maclovinus-The Closest Ancestral Proxy of Antarctic Cryonotothenioids.</title>
        <authorList>
            <person name="Cheng C.C."/>
            <person name="Rivera-Colon A.G."/>
            <person name="Minhas B.F."/>
            <person name="Wilson L."/>
            <person name="Rayamajhi N."/>
            <person name="Vargas-Chacoff L."/>
            <person name="Catchen J.M."/>
        </authorList>
    </citation>
    <scope>NUCLEOTIDE SEQUENCE [LARGE SCALE GENOMIC DNA]</scope>
    <source>
        <strain evidence="5">JMC-PN-2008</strain>
    </source>
</reference>
<comment type="caution">
    <text evidence="5">The sequence shown here is derived from an EMBL/GenBank/DDBJ whole genome shotgun (WGS) entry which is preliminary data.</text>
</comment>
<keyword evidence="2" id="KW-1133">Transmembrane helix</keyword>
<feature type="compositionally biased region" description="Polar residues" evidence="1">
    <location>
        <begin position="382"/>
        <end position="391"/>
    </location>
</feature>
<keyword evidence="3" id="KW-0732">Signal</keyword>
<dbReference type="AlphaFoldDB" id="A0AAN7XJL1"/>
<gene>
    <name evidence="5" type="ORF">PBY51_017402</name>
</gene>
<dbReference type="Pfam" id="PF01108">
    <property type="entry name" value="Tissue_fac"/>
    <property type="match status" value="1"/>
</dbReference>
<feature type="domain" description="Fibronectin type-III" evidence="4">
    <location>
        <begin position="25"/>
        <end position="100"/>
    </location>
</feature>
<evidence type="ECO:0000313" key="5">
    <source>
        <dbReference type="EMBL" id="KAK5861966.1"/>
    </source>
</evidence>
<dbReference type="InterPro" id="IPR036116">
    <property type="entry name" value="FN3_sf"/>
</dbReference>